<reference evidence="1 2" key="1">
    <citation type="submission" date="2015-01" db="EMBL/GenBank/DDBJ databases">
        <title>Evolution of Trichinella species and genotypes.</title>
        <authorList>
            <person name="Korhonen P.K."/>
            <person name="Edoardo P."/>
            <person name="Giuseppe L.R."/>
            <person name="Gasser R.B."/>
        </authorList>
    </citation>
    <scope>NUCLEOTIDE SEQUENCE [LARGE SCALE GENOMIC DNA]</scope>
    <source>
        <strain evidence="1">ISS1980</strain>
    </source>
</reference>
<evidence type="ECO:0000313" key="1">
    <source>
        <dbReference type="EMBL" id="KRZ72661.1"/>
    </source>
</evidence>
<dbReference type="AlphaFoldDB" id="A0A0V1MM33"/>
<organism evidence="1 2">
    <name type="scientific">Trichinella papuae</name>
    <dbReference type="NCBI Taxonomy" id="268474"/>
    <lineage>
        <taxon>Eukaryota</taxon>
        <taxon>Metazoa</taxon>
        <taxon>Ecdysozoa</taxon>
        <taxon>Nematoda</taxon>
        <taxon>Enoplea</taxon>
        <taxon>Dorylaimia</taxon>
        <taxon>Trichinellida</taxon>
        <taxon>Trichinellidae</taxon>
        <taxon>Trichinella</taxon>
    </lineage>
</organism>
<gene>
    <name evidence="1" type="ORF">T10_5832</name>
</gene>
<sequence>MKSSSLTFQQQLQGRNYSAYCVYDTGRSEHFFKHSRLKFSSLGCVKFDESAVTMTQENASCKWQLFIRKKSDIIAHLLGDGWSTQNFLAVAGDGGGIER</sequence>
<evidence type="ECO:0000313" key="2">
    <source>
        <dbReference type="Proteomes" id="UP000054843"/>
    </source>
</evidence>
<name>A0A0V1MM33_9BILA</name>
<accession>A0A0V1MM33</accession>
<proteinExistence type="predicted"/>
<comment type="caution">
    <text evidence="1">The sequence shown here is derived from an EMBL/GenBank/DDBJ whole genome shotgun (WGS) entry which is preliminary data.</text>
</comment>
<keyword evidence="2" id="KW-1185">Reference proteome</keyword>
<dbReference type="EMBL" id="JYDO01000075">
    <property type="protein sequence ID" value="KRZ72661.1"/>
    <property type="molecule type" value="Genomic_DNA"/>
</dbReference>
<dbReference type="Proteomes" id="UP000054843">
    <property type="component" value="Unassembled WGS sequence"/>
</dbReference>
<protein>
    <submittedName>
        <fullName evidence="1">Uncharacterized protein</fullName>
    </submittedName>
</protein>